<dbReference type="Pfam" id="PF02597">
    <property type="entry name" value="ThiS"/>
    <property type="match status" value="1"/>
</dbReference>
<evidence type="ECO:0000313" key="2">
    <source>
        <dbReference type="EMBL" id="SEJ08297.1"/>
    </source>
</evidence>
<dbReference type="InterPro" id="IPR012675">
    <property type="entry name" value="Beta-grasp_dom_sf"/>
</dbReference>
<name>A0A1H6W2J3_9EURY</name>
<dbReference type="KEGG" id="hae:halTADL_0418"/>
<dbReference type="SUPFAM" id="SSF54285">
    <property type="entry name" value="MoaD/ThiS"/>
    <property type="match status" value="1"/>
</dbReference>
<dbReference type="InterPro" id="IPR003749">
    <property type="entry name" value="ThiS/MoaD-like"/>
</dbReference>
<dbReference type="OrthoDB" id="184665at2157"/>
<sequence>MELTVYGPLRGVTGSKTASLPDVDHQASVQTVLERFVEQYPGADAQLFDDAGTLRASVRVLVDGERAAPDTPCPSTAEVSLIPAAQGG</sequence>
<dbReference type="STRING" id="1073996.SAMN05444271_12011"/>
<evidence type="ECO:0000313" key="3">
    <source>
        <dbReference type="Proteomes" id="UP000198888"/>
    </source>
</evidence>
<keyword evidence="3" id="KW-1185">Reference proteome</keyword>
<feature type="region of interest" description="Disordered" evidence="1">
    <location>
        <begin position="66"/>
        <end position="88"/>
    </location>
</feature>
<dbReference type="Gene3D" id="3.10.20.30">
    <property type="match status" value="1"/>
</dbReference>
<organism evidence="2 3">
    <name type="scientific">Halohasta litchfieldiae</name>
    <dbReference type="NCBI Taxonomy" id="1073996"/>
    <lineage>
        <taxon>Archaea</taxon>
        <taxon>Methanobacteriati</taxon>
        <taxon>Methanobacteriota</taxon>
        <taxon>Stenosarchaea group</taxon>
        <taxon>Halobacteria</taxon>
        <taxon>Halobacteriales</taxon>
        <taxon>Haloferacaceae</taxon>
        <taxon>Halohasta</taxon>
    </lineage>
</organism>
<dbReference type="InterPro" id="IPR016155">
    <property type="entry name" value="Mopterin_synth/thiamin_S_b"/>
</dbReference>
<gene>
    <name evidence="2" type="ORF">SAMN05444271_12011</name>
</gene>
<accession>A0A1H6W2J3</accession>
<dbReference type="CDD" id="cd17040">
    <property type="entry name" value="Ubl_MoaD_like"/>
    <property type="match status" value="1"/>
</dbReference>
<dbReference type="AlphaFoldDB" id="A0A1H6W2J3"/>
<accession>A0A2H4PYQ5</accession>
<dbReference type="Proteomes" id="UP000198888">
    <property type="component" value="Unassembled WGS sequence"/>
</dbReference>
<evidence type="ECO:0000256" key="1">
    <source>
        <dbReference type="SAM" id="MobiDB-lite"/>
    </source>
</evidence>
<dbReference type="EMBL" id="FNYR01000020">
    <property type="protein sequence ID" value="SEJ08297.1"/>
    <property type="molecule type" value="Genomic_DNA"/>
</dbReference>
<proteinExistence type="predicted"/>
<dbReference type="GeneID" id="35001241"/>
<dbReference type="RefSeq" id="WP_089673101.1">
    <property type="nucleotide sequence ID" value="NZ_CP024845.1"/>
</dbReference>
<protein>
    <submittedName>
        <fullName evidence="2">Molybdopterin converting factor, small subunit</fullName>
    </submittedName>
</protein>
<reference evidence="2 3" key="1">
    <citation type="submission" date="2016-10" db="EMBL/GenBank/DDBJ databases">
        <authorList>
            <person name="de Groot N.N."/>
        </authorList>
    </citation>
    <scope>NUCLEOTIDE SEQUENCE [LARGE SCALE GENOMIC DNA]</scope>
    <source>
        <strain evidence="2 3">DSM 22187</strain>
    </source>
</reference>